<comment type="caution">
    <text evidence="3">The sequence shown here is derived from an EMBL/GenBank/DDBJ whole genome shotgun (WGS) entry which is preliminary data.</text>
</comment>
<dbReference type="EMBL" id="MUTJ01000088">
    <property type="protein sequence ID" value="ONU78646.1"/>
    <property type="molecule type" value="Genomic_DNA"/>
</dbReference>
<feature type="transmembrane region" description="Helical" evidence="1">
    <location>
        <begin position="21"/>
        <end position="41"/>
    </location>
</feature>
<reference evidence="2 5" key="3">
    <citation type="journal article" date="2017" name="Front. Microbiol.">
        <title>Genomics reveals a unique clone of Burkholderia cenocepacia harbouring an actively excising novel genomic island.</title>
        <authorList>
            <person name="Patil P."/>
            <person name="Mali S."/>
            <person name="Midha S."/>
            <person name="Gautam V."/>
            <person name="Dash L."/>
            <person name="Kumar S."/>
            <person name="Shastri J."/>
            <person name="Singhal L."/>
            <person name="Patil P.B."/>
        </authorList>
    </citation>
    <scope>NUCLEOTIDE SEQUENCE [LARGE SCALE GENOMIC DNA]</scope>
    <source>
        <strain evidence="2 5">BC-19</strain>
    </source>
</reference>
<reference evidence="2" key="5">
    <citation type="submission" date="2021-09" db="EMBL/GenBank/DDBJ databases">
        <authorList>
            <person name="Saroha T."/>
            <person name="Patil P."/>
            <person name="Gautam D.V."/>
            <person name="Patil D.P.B."/>
        </authorList>
    </citation>
    <scope>NUCLEOTIDE SEQUENCE</scope>
    <source>
        <strain evidence="2">BC-19</strain>
    </source>
</reference>
<keyword evidence="1" id="KW-0812">Transmembrane</keyword>
<dbReference type="InterPro" id="IPR007047">
    <property type="entry name" value="Flp_Fap"/>
</dbReference>
<evidence type="ECO:0000313" key="3">
    <source>
        <dbReference type="EMBL" id="ONU78646.1"/>
    </source>
</evidence>
<dbReference type="EMBL" id="JYMX02000015">
    <property type="protein sequence ID" value="MCW3713572.1"/>
    <property type="molecule type" value="Genomic_DNA"/>
</dbReference>
<name>A0A1V6KW07_9BURK</name>
<sequence>MQAIMRVARCWIADERGVTSIEYALLASMFAIAVLGSVVTLKGSLGAAYEMIAAAVTAAVTTAVTTALSMVS</sequence>
<dbReference type="OrthoDB" id="5325135at2"/>
<evidence type="ECO:0000313" key="4">
    <source>
        <dbReference type="Proteomes" id="UP000188543"/>
    </source>
</evidence>
<organism evidence="3 4">
    <name type="scientific">Burkholderia cenocepacia</name>
    <dbReference type="NCBI Taxonomy" id="95486"/>
    <lineage>
        <taxon>Bacteria</taxon>
        <taxon>Pseudomonadati</taxon>
        <taxon>Pseudomonadota</taxon>
        <taxon>Betaproteobacteria</taxon>
        <taxon>Burkholderiales</taxon>
        <taxon>Burkholderiaceae</taxon>
        <taxon>Burkholderia</taxon>
        <taxon>Burkholderia cepacia complex</taxon>
    </lineage>
</organism>
<dbReference type="RefSeq" id="WP_006498088.1">
    <property type="nucleotide sequence ID" value="NZ_CADETK010000001.1"/>
</dbReference>
<reference evidence="2" key="1">
    <citation type="submission" date="2015-02" db="EMBL/GenBank/DDBJ databases">
        <authorList>
            <person name="Patil P.P."/>
            <person name="Midha S."/>
            <person name="Mali S."/>
            <person name="Gautam V."/>
            <person name="Dash L."/>
            <person name="Kumar S."/>
            <person name="Shastri J."/>
            <person name="Singhal L."/>
            <person name="Patil P.B."/>
        </authorList>
    </citation>
    <scope>NUCLEOTIDE SEQUENCE</scope>
    <source>
        <strain evidence="2">BC-19</strain>
    </source>
</reference>
<dbReference type="Pfam" id="PF04964">
    <property type="entry name" value="Flp_Fap"/>
    <property type="match status" value="1"/>
</dbReference>
<evidence type="ECO:0000256" key="1">
    <source>
        <dbReference type="SAM" id="Phobius"/>
    </source>
</evidence>
<feature type="transmembrane region" description="Helical" evidence="1">
    <location>
        <begin position="47"/>
        <end position="71"/>
    </location>
</feature>
<protein>
    <submittedName>
        <fullName evidence="2">Flp family type IVb pilin</fullName>
    </submittedName>
    <submittedName>
        <fullName evidence="3">Pilus assembly protein</fullName>
    </submittedName>
</protein>
<dbReference type="Proteomes" id="UP000191686">
    <property type="component" value="Unassembled WGS sequence"/>
</dbReference>
<evidence type="ECO:0000313" key="2">
    <source>
        <dbReference type="EMBL" id="MCW3713572.1"/>
    </source>
</evidence>
<gene>
    <name evidence="3" type="ORF">A8E72_28645</name>
    <name evidence="2" type="ORF">UE95_019995</name>
</gene>
<accession>A0A1V6KW07</accession>
<evidence type="ECO:0000313" key="5">
    <source>
        <dbReference type="Proteomes" id="UP000191686"/>
    </source>
</evidence>
<reference evidence="3 4" key="2">
    <citation type="submission" date="2016-08" db="EMBL/GenBank/DDBJ databases">
        <authorList>
            <person name="Seilhamer J.J."/>
        </authorList>
    </citation>
    <scope>NUCLEOTIDE SEQUENCE [LARGE SCALE GENOMIC DNA]</scope>
    <source>
        <strain evidence="3 4">VC14762</strain>
    </source>
</reference>
<dbReference type="Proteomes" id="UP000188543">
    <property type="component" value="Unassembled WGS sequence"/>
</dbReference>
<proteinExistence type="predicted"/>
<reference evidence="2 5" key="4">
    <citation type="journal article" date="2017" name="Front. Microbiol.">
        <title>Genomics Reveals a Unique Clone of Burkholderia cenocepacia Harboring an Actively Excising Novel Genomic Island.</title>
        <authorList>
            <person name="Patil P.P."/>
            <person name="Mali S."/>
            <person name="Midha S."/>
            <person name="Gautam V."/>
            <person name="Dash L."/>
            <person name="Kumar S."/>
            <person name="Shastri J."/>
            <person name="Singhal L."/>
            <person name="Patil P.B."/>
        </authorList>
    </citation>
    <scope>NUCLEOTIDE SEQUENCE [LARGE SCALE GENOMIC DNA]</scope>
    <source>
        <strain evidence="2 5">BC-19</strain>
    </source>
</reference>
<dbReference type="AlphaFoldDB" id="A0A1V6KW07"/>
<dbReference type="GeneID" id="56560245"/>
<keyword evidence="1" id="KW-1133">Transmembrane helix</keyword>
<keyword evidence="1" id="KW-0472">Membrane</keyword>